<organism evidence="2">
    <name type="scientific">Compsopogon caeruleus</name>
    <dbReference type="NCBI Taxonomy" id="31354"/>
    <lineage>
        <taxon>Eukaryota</taxon>
        <taxon>Rhodophyta</taxon>
        <taxon>Compsopogonophyceae</taxon>
        <taxon>Compsopogonales</taxon>
        <taxon>Compsopogonaceae</taxon>
        <taxon>Compsopogon</taxon>
    </lineage>
</organism>
<dbReference type="InterPro" id="IPR007361">
    <property type="entry name" value="DUF427"/>
</dbReference>
<dbReference type="AlphaFoldDB" id="A0A7S1THT4"/>
<evidence type="ECO:0000259" key="1">
    <source>
        <dbReference type="Pfam" id="PF04248"/>
    </source>
</evidence>
<dbReference type="PANTHER" id="PTHR43058">
    <property type="entry name" value="SLR0655 PROTEIN"/>
    <property type="match status" value="1"/>
</dbReference>
<name>A0A7S1THT4_9RHOD</name>
<evidence type="ECO:0000313" key="2">
    <source>
        <dbReference type="EMBL" id="CAD9237115.1"/>
    </source>
</evidence>
<gene>
    <name evidence="2" type="ORF">CCAE0312_LOCUS9213</name>
</gene>
<reference evidence="2" key="1">
    <citation type="submission" date="2021-01" db="EMBL/GenBank/DDBJ databases">
        <authorList>
            <person name="Corre E."/>
            <person name="Pelletier E."/>
            <person name="Niang G."/>
            <person name="Scheremetjew M."/>
            <person name="Finn R."/>
            <person name="Kale V."/>
            <person name="Holt S."/>
            <person name="Cochrane G."/>
            <person name="Meng A."/>
            <person name="Brown T."/>
            <person name="Cohen L."/>
        </authorList>
    </citation>
    <scope>NUCLEOTIDE SEQUENCE</scope>
    <source>
        <strain evidence="2">SAG 36.94</strain>
    </source>
</reference>
<feature type="domain" description="DUF427" evidence="1">
    <location>
        <begin position="60"/>
        <end position="152"/>
    </location>
</feature>
<dbReference type="PANTHER" id="PTHR43058:SF1">
    <property type="entry name" value="DUF427 DOMAIN-CONTAINING PROTEIN"/>
    <property type="match status" value="1"/>
</dbReference>
<proteinExistence type="predicted"/>
<dbReference type="Gene3D" id="2.170.150.40">
    <property type="entry name" value="Domain of unknown function (DUF427)"/>
    <property type="match status" value="1"/>
</dbReference>
<sequence>MVLGFIPVVGLSRRNRHALDLLRMTLEPSPEVKQHPGPGQESCWDYPRPPRLEKVSRRLRVIHGGQTLADSVAGYRVCETYHPPTYYIPREDCRMDLLQPGSGSSYCEFKGRAQYFHLPTPNADGMVRDVAWSYPKPTTEYAPIREHLAFYSHKVDSCLVDNEQVTPQPGAFYGGWITSDVVGPFKGGPGTMGW</sequence>
<protein>
    <recommendedName>
        <fullName evidence="1">DUF427 domain-containing protein</fullName>
    </recommendedName>
</protein>
<dbReference type="InterPro" id="IPR038694">
    <property type="entry name" value="DUF427_sf"/>
</dbReference>
<accession>A0A7S1THT4</accession>
<dbReference type="EMBL" id="HBGH01016658">
    <property type="protein sequence ID" value="CAD9237115.1"/>
    <property type="molecule type" value="Transcribed_RNA"/>
</dbReference>
<dbReference type="Pfam" id="PF04248">
    <property type="entry name" value="NTP_transf_9"/>
    <property type="match status" value="1"/>
</dbReference>